<name>A0A3M7R667_BRAPC</name>
<proteinExistence type="predicted"/>
<dbReference type="OrthoDB" id="9909228at2759"/>
<evidence type="ECO:0000313" key="1">
    <source>
        <dbReference type="EMBL" id="RNA18748.1"/>
    </source>
</evidence>
<reference evidence="1 2" key="1">
    <citation type="journal article" date="2018" name="Sci. Rep.">
        <title>Genomic signatures of local adaptation to the degree of environmental predictability in rotifers.</title>
        <authorList>
            <person name="Franch-Gras L."/>
            <person name="Hahn C."/>
            <person name="Garcia-Roger E.M."/>
            <person name="Carmona M.J."/>
            <person name="Serra M."/>
            <person name="Gomez A."/>
        </authorList>
    </citation>
    <scope>NUCLEOTIDE SEQUENCE [LARGE SCALE GENOMIC DNA]</scope>
    <source>
        <strain evidence="1">HYR1</strain>
    </source>
</reference>
<sequence>MNIDPKLETISNKLIVDKGTLDSQNLIQELEKITFNRDSALYSCDFESLYTNIDLVLALQIITDFMKDKLDTNHLNIQGFNEILKIVLPWGPSVDQLLLMKLFIDDIFLVVKKDFNIDQLKEFFKPLKLNICGGNEIDYLLELEEYSFDLSAFKKRIYIFKITSCIGKLDRNKLIEYKEKNDFLCNDSLIIRTPFNHFYLPILSNNNCEKMALLNKLRNKISLKQRSGESRASCFYLIRKLGKIITTNTKSTMFDCSLFLSMKKSILSDMESENEKLFGNRICRIIEDRIYEVLIEKTLNISVSQRYFRPQGSFLRLPKPIEFKKKMSNLTFKSTVPRFKRWYNGPIKVCEQFFMFTFTSPICTAMNFSSN</sequence>
<dbReference type="AlphaFoldDB" id="A0A3M7R667"/>
<accession>A0A3M7R667</accession>
<dbReference type="Proteomes" id="UP000276133">
    <property type="component" value="Unassembled WGS sequence"/>
</dbReference>
<gene>
    <name evidence="1" type="ORF">BpHYR1_033801</name>
</gene>
<comment type="caution">
    <text evidence="1">The sequence shown here is derived from an EMBL/GenBank/DDBJ whole genome shotgun (WGS) entry which is preliminary data.</text>
</comment>
<evidence type="ECO:0000313" key="2">
    <source>
        <dbReference type="Proteomes" id="UP000276133"/>
    </source>
</evidence>
<dbReference type="EMBL" id="REGN01004177">
    <property type="protein sequence ID" value="RNA18748.1"/>
    <property type="molecule type" value="Genomic_DNA"/>
</dbReference>
<organism evidence="1 2">
    <name type="scientific">Brachionus plicatilis</name>
    <name type="common">Marine rotifer</name>
    <name type="synonym">Brachionus muelleri</name>
    <dbReference type="NCBI Taxonomy" id="10195"/>
    <lineage>
        <taxon>Eukaryota</taxon>
        <taxon>Metazoa</taxon>
        <taxon>Spiralia</taxon>
        <taxon>Gnathifera</taxon>
        <taxon>Rotifera</taxon>
        <taxon>Eurotatoria</taxon>
        <taxon>Monogononta</taxon>
        <taxon>Pseudotrocha</taxon>
        <taxon>Ploima</taxon>
        <taxon>Brachionidae</taxon>
        <taxon>Brachionus</taxon>
    </lineage>
</organism>
<protein>
    <submittedName>
        <fullName evidence="1">Uncharacterized protein</fullName>
    </submittedName>
</protein>
<keyword evidence="2" id="KW-1185">Reference proteome</keyword>